<evidence type="ECO:0000256" key="9">
    <source>
        <dbReference type="PROSITE-ProRule" id="PRU00266"/>
    </source>
</evidence>
<reference evidence="11" key="2">
    <citation type="submission" date="2018-11" db="EMBL/GenBank/DDBJ databases">
        <title>Trombidioid mite genomics.</title>
        <authorList>
            <person name="Dong X."/>
        </authorList>
    </citation>
    <scope>NUCLEOTIDE SEQUENCE</scope>
    <source>
        <strain evidence="11">UoL-WK</strain>
    </source>
</reference>
<dbReference type="InterPro" id="IPR014720">
    <property type="entry name" value="dsRBD_dom"/>
</dbReference>
<dbReference type="CDD" id="cd19874">
    <property type="entry name" value="DSRM_MRPL44"/>
    <property type="match status" value="1"/>
</dbReference>
<evidence type="ECO:0000256" key="6">
    <source>
        <dbReference type="ARBA" id="ARBA00023274"/>
    </source>
</evidence>
<comment type="subcellular location">
    <subcellularLocation>
        <location evidence="1">Mitochondrion</location>
    </subcellularLocation>
</comment>
<dbReference type="GO" id="GO:0005840">
    <property type="term" value="C:ribosome"/>
    <property type="evidence" value="ECO:0007669"/>
    <property type="project" value="UniProtKB-KW"/>
</dbReference>
<dbReference type="AlphaFoldDB" id="A0A3S4QYX1"/>
<protein>
    <recommendedName>
        <fullName evidence="8">Large ribosomal subunit protein mL44</fullName>
    </recommendedName>
</protein>
<evidence type="ECO:0000256" key="4">
    <source>
        <dbReference type="ARBA" id="ARBA00022980"/>
    </source>
</evidence>
<evidence type="ECO:0000256" key="8">
    <source>
        <dbReference type="ARBA" id="ARBA00035187"/>
    </source>
</evidence>
<dbReference type="Gene3D" id="3.30.160.20">
    <property type="match status" value="1"/>
</dbReference>
<proteinExistence type="inferred from homology"/>
<dbReference type="FunFam" id="3.30.160.20:FF:000037">
    <property type="entry name" value="39S ribosomal protein L44, mitochondrial"/>
    <property type="match status" value="1"/>
</dbReference>
<comment type="caution">
    <text evidence="11">The sequence shown here is derived from an EMBL/GenBank/DDBJ whole genome shotgun (WGS) entry which is preliminary data.</text>
</comment>
<dbReference type="OrthoDB" id="444135at2759"/>
<dbReference type="Pfam" id="PF22935">
    <property type="entry name" value="RM44_endonuclase"/>
    <property type="match status" value="1"/>
</dbReference>
<dbReference type="Gene3D" id="1.10.1520.10">
    <property type="entry name" value="Ribonuclease III domain"/>
    <property type="match status" value="1"/>
</dbReference>
<gene>
    <name evidence="12" type="ORF">B4U79_00289</name>
    <name evidence="11" type="ORF">B4U79_05567</name>
</gene>
<dbReference type="InterPro" id="IPR000999">
    <property type="entry name" value="RNase_III_dom"/>
</dbReference>
<keyword evidence="3" id="KW-0809">Transit peptide</keyword>
<keyword evidence="2 9" id="KW-0694">RNA-binding</keyword>
<evidence type="ECO:0000256" key="7">
    <source>
        <dbReference type="ARBA" id="ARBA00024034"/>
    </source>
</evidence>
<keyword evidence="13" id="KW-1185">Reference proteome</keyword>
<evidence type="ECO:0000256" key="3">
    <source>
        <dbReference type="ARBA" id="ARBA00022946"/>
    </source>
</evidence>
<reference evidence="11 13" key="1">
    <citation type="journal article" date="2018" name="Gigascience">
        <title>Genomes of trombidid mites reveal novel predicted allergens and laterally-transferred genes associated with secondary metabolism.</title>
        <authorList>
            <person name="Dong X."/>
            <person name="Chaisiri K."/>
            <person name="Xia D."/>
            <person name="Armstrong S.D."/>
            <person name="Fang Y."/>
            <person name="Donnelly M.J."/>
            <person name="Kadowaki T."/>
            <person name="McGarry J.W."/>
            <person name="Darby A.C."/>
            <person name="Makepeace B.L."/>
        </authorList>
    </citation>
    <scope>NUCLEOTIDE SEQUENCE [LARGE SCALE GENOMIC DNA]</scope>
    <source>
        <strain evidence="11">UoL-WK</strain>
    </source>
</reference>
<evidence type="ECO:0000256" key="5">
    <source>
        <dbReference type="ARBA" id="ARBA00023128"/>
    </source>
</evidence>
<evidence type="ECO:0000313" key="11">
    <source>
        <dbReference type="EMBL" id="RWS09501.1"/>
    </source>
</evidence>
<evidence type="ECO:0000313" key="13">
    <source>
        <dbReference type="Proteomes" id="UP000285301"/>
    </source>
</evidence>
<dbReference type="PROSITE" id="PS50137">
    <property type="entry name" value="DS_RBD"/>
    <property type="match status" value="1"/>
</dbReference>
<dbReference type="GO" id="GO:1990904">
    <property type="term" value="C:ribonucleoprotein complex"/>
    <property type="evidence" value="ECO:0007669"/>
    <property type="project" value="UniProtKB-KW"/>
</dbReference>
<dbReference type="EMBL" id="NCKU01002342">
    <property type="protein sequence ID" value="RWS09798.1"/>
    <property type="molecule type" value="Genomic_DNA"/>
</dbReference>
<evidence type="ECO:0000313" key="12">
    <source>
        <dbReference type="EMBL" id="RWS09798.1"/>
    </source>
</evidence>
<dbReference type="InterPro" id="IPR044444">
    <property type="entry name" value="Ribosomal_mL44_DSRM_metazoa"/>
</dbReference>
<accession>A0A3S4QYX1</accession>
<comment type="similarity">
    <text evidence="7">Belongs to the ribonuclease III family. Mitochondrion-specific ribosomal protein mL44 subfamily.</text>
</comment>
<dbReference type="GO" id="GO:0006396">
    <property type="term" value="P:RNA processing"/>
    <property type="evidence" value="ECO:0007669"/>
    <property type="project" value="InterPro"/>
</dbReference>
<keyword evidence="5" id="KW-0496">Mitochondrion</keyword>
<name>A0A3S4QYX1_9ACAR</name>
<dbReference type="Proteomes" id="UP000285301">
    <property type="component" value="Unassembled WGS sequence"/>
</dbReference>
<dbReference type="SUPFAM" id="SSF69065">
    <property type="entry name" value="RNase III domain-like"/>
    <property type="match status" value="1"/>
</dbReference>
<evidence type="ECO:0000256" key="1">
    <source>
        <dbReference type="ARBA" id="ARBA00004173"/>
    </source>
</evidence>
<keyword evidence="4 11" id="KW-0689">Ribosomal protein</keyword>
<sequence length="351" mass="40745">MATILRNVNAAKNIRDLLKKSIEHCTRSERGLKRWQVDTLRVMYWRAQSYDAIPHPERHRREWQNWNYKSELFAFSQRLSEKFSEEMLRVCFTDKSYVEKEDEQRKELGMPEIELRTENNSELAAIGTNKLTPFIKSYLRYFLKNVPEECISAVHNYLMSDTVLADIASKIGCTQLILCNAINPSDEVKAQVLRALIGALMKEKGEKHTEKFIIDFILTYINDQDIMEVWNLPQAEIALSNVLKNNGITEYEPRLLRESGRNTIYACFMVGMYVDKKLIGFGSGETVSIAREMAAYDALRRMFKLTPASTLFKFGKDAYNIDFGSSSQEYSLLNEWKLLDLDRKHQLKSIS</sequence>
<dbReference type="STRING" id="1965070.A0A3S4QYX1"/>
<dbReference type="EMBL" id="NCKU01002479">
    <property type="protein sequence ID" value="RWS09501.1"/>
    <property type="molecule type" value="Genomic_DNA"/>
</dbReference>
<dbReference type="GO" id="GO:0005739">
    <property type="term" value="C:mitochondrion"/>
    <property type="evidence" value="ECO:0007669"/>
    <property type="project" value="UniProtKB-SubCell"/>
</dbReference>
<evidence type="ECO:0000256" key="2">
    <source>
        <dbReference type="ARBA" id="ARBA00022884"/>
    </source>
</evidence>
<evidence type="ECO:0000259" key="10">
    <source>
        <dbReference type="PROSITE" id="PS50137"/>
    </source>
</evidence>
<organism evidence="11 13">
    <name type="scientific">Dinothrombium tinctorium</name>
    <dbReference type="NCBI Taxonomy" id="1965070"/>
    <lineage>
        <taxon>Eukaryota</taxon>
        <taxon>Metazoa</taxon>
        <taxon>Ecdysozoa</taxon>
        <taxon>Arthropoda</taxon>
        <taxon>Chelicerata</taxon>
        <taxon>Arachnida</taxon>
        <taxon>Acari</taxon>
        <taxon>Acariformes</taxon>
        <taxon>Trombidiformes</taxon>
        <taxon>Prostigmata</taxon>
        <taxon>Anystina</taxon>
        <taxon>Parasitengona</taxon>
        <taxon>Trombidioidea</taxon>
        <taxon>Trombidiidae</taxon>
        <taxon>Dinothrombium</taxon>
    </lineage>
</organism>
<dbReference type="InterPro" id="IPR036389">
    <property type="entry name" value="RNase_III_sf"/>
</dbReference>
<dbReference type="SUPFAM" id="SSF54768">
    <property type="entry name" value="dsRNA-binding domain-like"/>
    <property type="match status" value="1"/>
</dbReference>
<feature type="domain" description="DRBM" evidence="10">
    <location>
        <begin position="268"/>
        <end position="304"/>
    </location>
</feature>
<keyword evidence="6" id="KW-0687">Ribonucleoprotein</keyword>
<dbReference type="GO" id="GO:0003725">
    <property type="term" value="F:double-stranded RNA binding"/>
    <property type="evidence" value="ECO:0007669"/>
    <property type="project" value="InterPro"/>
</dbReference>
<dbReference type="Pfam" id="PF22892">
    <property type="entry name" value="DSRM_MRPL44"/>
    <property type="match status" value="1"/>
</dbReference>
<dbReference type="InterPro" id="IPR055189">
    <property type="entry name" value="RM44_endonuclase"/>
</dbReference>
<dbReference type="GO" id="GO:0004525">
    <property type="term" value="F:ribonuclease III activity"/>
    <property type="evidence" value="ECO:0007669"/>
    <property type="project" value="InterPro"/>
</dbReference>
<dbReference type="SMART" id="SM00535">
    <property type="entry name" value="RIBOc"/>
    <property type="match status" value="1"/>
</dbReference>